<dbReference type="InterPro" id="IPR011009">
    <property type="entry name" value="Kinase-like_dom_sf"/>
</dbReference>
<evidence type="ECO:0000313" key="18">
    <source>
        <dbReference type="Proteomes" id="UP000007879"/>
    </source>
</evidence>
<reference evidence="18" key="1">
    <citation type="journal article" date="2010" name="Nature">
        <title>The Amphimedon queenslandica genome and the evolution of animal complexity.</title>
        <authorList>
            <person name="Srivastava M."/>
            <person name="Simakov O."/>
            <person name="Chapman J."/>
            <person name="Fahey B."/>
            <person name="Gauthier M.E."/>
            <person name="Mitros T."/>
            <person name="Richards G.S."/>
            <person name="Conaco C."/>
            <person name="Dacre M."/>
            <person name="Hellsten U."/>
            <person name="Larroux C."/>
            <person name="Putnam N.H."/>
            <person name="Stanke M."/>
            <person name="Adamska M."/>
            <person name="Darling A."/>
            <person name="Degnan S.M."/>
            <person name="Oakley T.H."/>
            <person name="Plachetzki D.C."/>
            <person name="Zhai Y."/>
            <person name="Adamski M."/>
            <person name="Calcino A."/>
            <person name="Cummins S.F."/>
            <person name="Goodstein D.M."/>
            <person name="Harris C."/>
            <person name="Jackson D.J."/>
            <person name="Leys S.P."/>
            <person name="Shu S."/>
            <person name="Woodcroft B.J."/>
            <person name="Vervoort M."/>
            <person name="Kosik K.S."/>
            <person name="Manning G."/>
            <person name="Degnan B.M."/>
            <person name="Rokhsar D.S."/>
        </authorList>
    </citation>
    <scope>NUCLEOTIDE SEQUENCE [LARGE SCALE GENOMIC DNA]</scope>
</reference>
<dbReference type="PROSITE" id="PS00107">
    <property type="entry name" value="PROTEIN_KINASE_ATP"/>
    <property type="match status" value="1"/>
</dbReference>
<dbReference type="OMA" id="QHSQRNR"/>
<evidence type="ECO:0000256" key="3">
    <source>
        <dbReference type="ARBA" id="ARBA00012513"/>
    </source>
</evidence>
<dbReference type="Proteomes" id="UP000007879">
    <property type="component" value="Unassembled WGS sequence"/>
</dbReference>
<comment type="catalytic activity">
    <reaction evidence="12">
        <text>L-threonyl-[protein] + ATP = O-phospho-L-threonyl-[protein] + ADP + H(+)</text>
        <dbReference type="Rhea" id="RHEA:46608"/>
        <dbReference type="Rhea" id="RHEA-COMP:11060"/>
        <dbReference type="Rhea" id="RHEA-COMP:11605"/>
        <dbReference type="ChEBI" id="CHEBI:15378"/>
        <dbReference type="ChEBI" id="CHEBI:30013"/>
        <dbReference type="ChEBI" id="CHEBI:30616"/>
        <dbReference type="ChEBI" id="CHEBI:61977"/>
        <dbReference type="ChEBI" id="CHEBI:456216"/>
        <dbReference type="EC" id="2.7.11.1"/>
    </reaction>
</comment>
<dbReference type="PANTHER" id="PTHR24346">
    <property type="entry name" value="MAP/MICROTUBULE AFFINITY-REGULATING KINASE"/>
    <property type="match status" value="1"/>
</dbReference>
<dbReference type="CDD" id="cd14081">
    <property type="entry name" value="STKc_BRSK1_2"/>
    <property type="match status" value="1"/>
</dbReference>
<dbReference type="PANTHER" id="PTHR24346:SF108">
    <property type="entry name" value="BR SERINE_THREONINE KINASE 1"/>
    <property type="match status" value="1"/>
</dbReference>
<evidence type="ECO:0000256" key="4">
    <source>
        <dbReference type="ARBA" id="ARBA00022527"/>
    </source>
</evidence>
<dbReference type="InterPro" id="IPR048622">
    <property type="entry name" value="BRSK1_2-like_UBA"/>
</dbReference>
<dbReference type="GO" id="GO:0035556">
    <property type="term" value="P:intracellular signal transduction"/>
    <property type="evidence" value="ECO:0007669"/>
    <property type="project" value="TreeGrafter"/>
</dbReference>
<feature type="compositionally biased region" description="Polar residues" evidence="15">
    <location>
        <begin position="369"/>
        <end position="385"/>
    </location>
</feature>
<feature type="compositionally biased region" description="Pro residues" evidence="15">
    <location>
        <begin position="392"/>
        <end position="409"/>
    </location>
</feature>
<evidence type="ECO:0000256" key="13">
    <source>
        <dbReference type="ARBA" id="ARBA00048679"/>
    </source>
</evidence>
<dbReference type="GO" id="GO:0005524">
    <property type="term" value="F:ATP binding"/>
    <property type="evidence" value="ECO:0007669"/>
    <property type="project" value="UniProtKB-UniRule"/>
</dbReference>
<keyword evidence="8" id="KW-0418">Kinase</keyword>
<evidence type="ECO:0000313" key="17">
    <source>
        <dbReference type="EnsemblMetazoa" id="Aqu2.1.28483_001"/>
    </source>
</evidence>
<dbReference type="InParanoid" id="A0A1X7UL57"/>
<dbReference type="GO" id="GO:0046872">
    <property type="term" value="F:metal ion binding"/>
    <property type="evidence" value="ECO:0007669"/>
    <property type="project" value="UniProtKB-KW"/>
</dbReference>
<dbReference type="STRING" id="400682.A0A1X7UL57"/>
<dbReference type="GO" id="GO:0005737">
    <property type="term" value="C:cytoplasm"/>
    <property type="evidence" value="ECO:0007669"/>
    <property type="project" value="TreeGrafter"/>
</dbReference>
<keyword evidence="4" id="KW-0723">Serine/threonine-protein kinase</keyword>
<keyword evidence="10" id="KW-0460">Magnesium</keyword>
<dbReference type="FunFam" id="3.30.200.20:FF:000003">
    <property type="entry name" value="Non-specific serine/threonine protein kinase"/>
    <property type="match status" value="1"/>
</dbReference>
<dbReference type="InterPro" id="IPR017441">
    <property type="entry name" value="Protein_kinase_ATP_BS"/>
</dbReference>
<feature type="region of interest" description="Disordered" evidence="15">
    <location>
        <begin position="345"/>
        <end position="434"/>
    </location>
</feature>
<evidence type="ECO:0000256" key="7">
    <source>
        <dbReference type="ARBA" id="ARBA00022741"/>
    </source>
</evidence>
<feature type="binding site" evidence="14">
    <location>
        <position position="43"/>
    </location>
    <ligand>
        <name>ATP</name>
        <dbReference type="ChEBI" id="CHEBI:30616"/>
    </ligand>
</feature>
<evidence type="ECO:0000256" key="11">
    <source>
        <dbReference type="ARBA" id="ARBA00022902"/>
    </source>
</evidence>
<keyword evidence="18" id="KW-1185">Reference proteome</keyword>
<dbReference type="GO" id="GO:0004674">
    <property type="term" value="F:protein serine/threonine kinase activity"/>
    <property type="evidence" value="ECO:0007669"/>
    <property type="project" value="UniProtKB-KW"/>
</dbReference>
<dbReference type="eggNOG" id="KOG0588">
    <property type="taxonomic scope" value="Eukaryota"/>
</dbReference>
<dbReference type="SMART" id="SM00220">
    <property type="entry name" value="S_TKc"/>
    <property type="match status" value="1"/>
</dbReference>
<dbReference type="CDD" id="cd14340">
    <property type="entry name" value="UBA_BRSK"/>
    <property type="match status" value="1"/>
</dbReference>
<organism evidence="17">
    <name type="scientific">Amphimedon queenslandica</name>
    <name type="common">Sponge</name>
    <dbReference type="NCBI Taxonomy" id="400682"/>
    <lineage>
        <taxon>Eukaryota</taxon>
        <taxon>Metazoa</taxon>
        <taxon>Porifera</taxon>
        <taxon>Demospongiae</taxon>
        <taxon>Heteroscleromorpha</taxon>
        <taxon>Haplosclerida</taxon>
        <taxon>Niphatidae</taxon>
        <taxon>Amphimedon</taxon>
    </lineage>
</organism>
<reference evidence="17" key="2">
    <citation type="submission" date="2017-05" db="UniProtKB">
        <authorList>
            <consortium name="EnsemblMetazoa"/>
        </authorList>
    </citation>
    <scope>IDENTIFICATION</scope>
</reference>
<dbReference type="Pfam" id="PF00069">
    <property type="entry name" value="Pkinase"/>
    <property type="match status" value="1"/>
</dbReference>
<evidence type="ECO:0000256" key="15">
    <source>
        <dbReference type="SAM" id="MobiDB-lite"/>
    </source>
</evidence>
<evidence type="ECO:0000256" key="9">
    <source>
        <dbReference type="ARBA" id="ARBA00022840"/>
    </source>
</evidence>
<evidence type="ECO:0000256" key="8">
    <source>
        <dbReference type="ARBA" id="ARBA00022777"/>
    </source>
</evidence>
<name>A0A1X7UL57_AMPQE</name>
<keyword evidence="11" id="KW-0524">Neurogenesis</keyword>
<dbReference type="FunFam" id="1.10.510.10:FF:000064">
    <property type="entry name" value="BR serine/threonine-protein kinase 2"/>
    <property type="match status" value="1"/>
</dbReference>
<proteinExistence type="inferred from homology"/>
<dbReference type="SUPFAM" id="SSF56112">
    <property type="entry name" value="Protein kinase-like (PK-like)"/>
    <property type="match status" value="1"/>
</dbReference>
<keyword evidence="5" id="KW-0808">Transferase</keyword>
<comment type="catalytic activity">
    <reaction evidence="13">
        <text>L-seryl-[protein] + ATP = O-phospho-L-seryl-[protein] + ADP + H(+)</text>
        <dbReference type="Rhea" id="RHEA:17989"/>
        <dbReference type="Rhea" id="RHEA-COMP:9863"/>
        <dbReference type="Rhea" id="RHEA-COMP:11604"/>
        <dbReference type="ChEBI" id="CHEBI:15378"/>
        <dbReference type="ChEBI" id="CHEBI:29999"/>
        <dbReference type="ChEBI" id="CHEBI:30616"/>
        <dbReference type="ChEBI" id="CHEBI:83421"/>
        <dbReference type="ChEBI" id="CHEBI:456216"/>
        <dbReference type="EC" id="2.7.11.1"/>
    </reaction>
</comment>
<dbReference type="EC" id="2.7.11.1" evidence="3"/>
<evidence type="ECO:0000256" key="14">
    <source>
        <dbReference type="PROSITE-ProRule" id="PRU10141"/>
    </source>
</evidence>
<evidence type="ECO:0000259" key="16">
    <source>
        <dbReference type="PROSITE" id="PS50011"/>
    </source>
</evidence>
<dbReference type="Gene3D" id="1.10.510.10">
    <property type="entry name" value="Transferase(Phosphotransferase) domain 1"/>
    <property type="match status" value="1"/>
</dbReference>
<feature type="compositionally biased region" description="Polar residues" evidence="15">
    <location>
        <begin position="665"/>
        <end position="689"/>
    </location>
</feature>
<dbReference type="AlphaFoldDB" id="A0A1X7UL57"/>
<evidence type="ECO:0000256" key="6">
    <source>
        <dbReference type="ARBA" id="ARBA00022723"/>
    </source>
</evidence>
<feature type="domain" description="Protein kinase" evidence="16">
    <location>
        <begin position="14"/>
        <end position="265"/>
    </location>
</feature>
<sequence>MATDESNTRAVGPYLLQKTLGKGQTGLVKLGVHCTTGKTVAVKIINREKLSKSVLMKVEREIAIMKLIDHPHVLGLHDVYENNVHLYLVLEHVSGGELFDYLVRKGRLSEREARRFFKQIVSAVDFCHKHSVCHRDLKPENLLLDDQRNIKVADFGMASLQVTGTLLETSCGSPHYACPEVIRGENYDGRKADVWSLGVILFALLVGSLPFDDDNLRVLLEKVKRGRFNIPTYVPAGAQELIRGMVDVNPKSRLTLDKVMRHAWFQGSFSLDGVIEPVLPMGEVVQTYPLLDRSDIDPDVFDGMTSLGCFRDKHKLMTNLLAPEHNEEKIIYFLLLERKDKKPSLADEARVNVGQQRDPPRKRVDSQAVLPSSIQMQRVRSQSIGSAGLDVSPPPPRSRGTPSVPPSYTPPTGYYSYSSNQKEKGGGPSRKISMAGHECQTLPPTVVTTTAAGETGGASPWKRRLSTTLKTIVSSPRFHRKRFEETPSEGGAVGASPQTAKRSWFSNFKVDKENEEVVVVYRDKTGAELKQLLLKAFTVVNVSSELIGDNLYKCKYQKSTEAESKGKTILKKKVKFTVAIIPVQRRRGSTVSADMQTNSVFDGQTHSMTFEQTSGALRRFHRVCDKIQAVMAGDSLTGGVVRPKASSTASGSPIMMGEFVDSETRSGSSDDTLTLHSTNGVSHDSGKGSSASVDVFIHRATNPVLSTGGSSKVGGASRPSILDSSDSDDVLDED</sequence>
<dbReference type="PROSITE" id="PS50011">
    <property type="entry name" value="PROTEIN_KINASE_DOM"/>
    <property type="match status" value="1"/>
</dbReference>
<keyword evidence="7 14" id="KW-0547">Nucleotide-binding</keyword>
<dbReference type="InterPro" id="IPR008271">
    <property type="entry name" value="Ser/Thr_kinase_AS"/>
</dbReference>
<evidence type="ECO:0000256" key="2">
    <source>
        <dbReference type="ARBA" id="ARBA00006234"/>
    </source>
</evidence>
<accession>A0A1X7UL57</accession>
<evidence type="ECO:0000256" key="12">
    <source>
        <dbReference type="ARBA" id="ARBA00047899"/>
    </source>
</evidence>
<dbReference type="Pfam" id="PF21115">
    <property type="entry name" value="UBA_BRSK"/>
    <property type="match status" value="1"/>
</dbReference>
<comment type="similarity">
    <text evidence="2">Belongs to the protein kinase superfamily. CAMK Ser/Thr protein kinase family. SNF1 subfamily.</text>
</comment>
<feature type="compositionally biased region" description="Low complexity" evidence="15">
    <location>
        <begin position="410"/>
        <end position="419"/>
    </location>
</feature>
<protein>
    <recommendedName>
        <fullName evidence="3">non-specific serine/threonine protein kinase</fullName>
        <ecNumber evidence="3">2.7.11.1</ecNumber>
    </recommendedName>
</protein>
<evidence type="ECO:0000256" key="10">
    <source>
        <dbReference type="ARBA" id="ARBA00022842"/>
    </source>
</evidence>
<evidence type="ECO:0000256" key="1">
    <source>
        <dbReference type="ARBA" id="ARBA00001946"/>
    </source>
</evidence>
<dbReference type="KEGG" id="aqu:100639111"/>
<comment type="cofactor">
    <cofactor evidence="1">
        <name>Mg(2+)</name>
        <dbReference type="ChEBI" id="CHEBI:18420"/>
    </cofactor>
</comment>
<feature type="compositionally biased region" description="Acidic residues" evidence="15">
    <location>
        <begin position="725"/>
        <end position="734"/>
    </location>
</feature>
<dbReference type="OrthoDB" id="193931at2759"/>
<dbReference type="EnsemblMetazoa" id="XM_019998029.1">
    <property type="protein sequence ID" value="XP_019853588.1"/>
    <property type="gene ID" value="LOC100639111"/>
</dbReference>
<gene>
    <name evidence="17" type="primary">100639111</name>
</gene>
<evidence type="ECO:0000256" key="5">
    <source>
        <dbReference type="ARBA" id="ARBA00022679"/>
    </source>
</evidence>
<feature type="region of interest" description="Disordered" evidence="15">
    <location>
        <begin position="661"/>
        <end position="689"/>
    </location>
</feature>
<dbReference type="InterPro" id="IPR000719">
    <property type="entry name" value="Prot_kinase_dom"/>
</dbReference>
<dbReference type="EnsemblMetazoa" id="Aqu2.1.28483_001">
    <property type="protein sequence ID" value="Aqu2.1.28483_001"/>
    <property type="gene ID" value="Aqu2.1.28483"/>
</dbReference>
<feature type="region of interest" description="Disordered" evidence="15">
    <location>
        <begin position="704"/>
        <end position="734"/>
    </location>
</feature>
<keyword evidence="6" id="KW-0479">Metal-binding</keyword>
<keyword evidence="9 14" id="KW-0067">ATP-binding</keyword>
<dbReference type="PROSITE" id="PS00108">
    <property type="entry name" value="PROTEIN_KINASE_ST"/>
    <property type="match status" value="1"/>
</dbReference>